<evidence type="ECO:0000259" key="1">
    <source>
        <dbReference type="Pfam" id="PF13302"/>
    </source>
</evidence>
<dbReference type="EMBL" id="JARJJS010000004">
    <property type="protein sequence ID" value="MDF4026200.1"/>
    <property type="molecule type" value="Genomic_DNA"/>
</dbReference>
<protein>
    <submittedName>
        <fullName evidence="2">GNAT family N-acetyltransferase</fullName>
    </submittedName>
</protein>
<name>A0ABT6BDV6_9GAMM</name>
<dbReference type="Gene3D" id="3.40.630.30">
    <property type="match status" value="1"/>
</dbReference>
<dbReference type="SUPFAM" id="SSF55729">
    <property type="entry name" value="Acyl-CoA N-acyltransferases (Nat)"/>
    <property type="match status" value="1"/>
</dbReference>
<evidence type="ECO:0000313" key="2">
    <source>
        <dbReference type="EMBL" id="MDF4026200.1"/>
    </source>
</evidence>
<keyword evidence="3" id="KW-1185">Reference proteome</keyword>
<dbReference type="Pfam" id="PF13302">
    <property type="entry name" value="Acetyltransf_3"/>
    <property type="match status" value="1"/>
</dbReference>
<reference evidence="2 3" key="1">
    <citation type="journal article" date="2024" name="Curr. Microbiol.">
        <title>Luteibacter sahnii sp. nov., A Novel Yellow-Colored Xanthomonadin Pigment Producing Probiotic Bacterium from Healthy Rice Seed Microbiome.</title>
        <authorList>
            <person name="Jaiswal G."/>
            <person name="Rana R."/>
            <person name="Nayak P.K."/>
            <person name="Chouhan R."/>
            <person name="Gandhi S.G."/>
            <person name="Patel H.K."/>
            <person name="Patil P.B."/>
        </authorList>
    </citation>
    <scope>NUCLEOTIDE SEQUENCE [LARGE SCALE GENOMIC DNA]</scope>
    <source>
        <strain evidence="2 3">PPL201</strain>
    </source>
</reference>
<dbReference type="InterPro" id="IPR051531">
    <property type="entry name" value="N-acetyltransferase"/>
</dbReference>
<accession>A0ABT6BDV6</accession>
<evidence type="ECO:0000313" key="3">
    <source>
        <dbReference type="Proteomes" id="UP001528850"/>
    </source>
</evidence>
<organism evidence="2 3">
    <name type="scientific">Luteibacter sahnii</name>
    <dbReference type="NCBI Taxonomy" id="3021977"/>
    <lineage>
        <taxon>Bacteria</taxon>
        <taxon>Pseudomonadati</taxon>
        <taxon>Pseudomonadota</taxon>
        <taxon>Gammaproteobacteria</taxon>
        <taxon>Lysobacterales</taxon>
        <taxon>Rhodanobacteraceae</taxon>
        <taxon>Luteibacter</taxon>
    </lineage>
</organism>
<dbReference type="InterPro" id="IPR016181">
    <property type="entry name" value="Acyl_CoA_acyltransferase"/>
</dbReference>
<feature type="domain" description="N-acetyltransferase" evidence="1">
    <location>
        <begin position="7"/>
        <end position="137"/>
    </location>
</feature>
<dbReference type="Proteomes" id="UP001528850">
    <property type="component" value="Unassembled WGS sequence"/>
</dbReference>
<dbReference type="PANTHER" id="PTHR43792">
    <property type="entry name" value="GNAT FAMILY, PUTATIVE (AFU_ORTHOLOGUE AFUA_3G00765)-RELATED-RELATED"/>
    <property type="match status" value="1"/>
</dbReference>
<dbReference type="InterPro" id="IPR000182">
    <property type="entry name" value="GNAT_dom"/>
</dbReference>
<proteinExistence type="predicted"/>
<comment type="caution">
    <text evidence="2">The sequence shown here is derived from an EMBL/GenBank/DDBJ whole genome shotgun (WGS) entry which is preliminary data.</text>
</comment>
<sequence length="174" mass="19102">MGLPHAMDASRLVALVTPSVGRWTSWPFPLTEHDALARIADARDAFERRTQLPLLIVEKATGTAVGWVRARRDAVDTRLGWLGYWMGDAFPGRGFMREAVQALVLRLPGVLDILSLDAMVHPDNLPSTRVLMAAGMTYAGTLTKGGDDDIVYRRYRVGTGKRLDEGERSDGPVA</sequence>
<gene>
    <name evidence="2" type="ORF">P3W24_14585</name>
</gene>